<dbReference type="InterPro" id="IPR007053">
    <property type="entry name" value="LRAT_dom"/>
</dbReference>
<accession>A0AAE0T390</accession>
<dbReference type="PANTHER" id="PTHR13943:SF77">
    <property type="entry name" value="LRAT DOMAIN-CONTAINING PROTEIN"/>
    <property type="match status" value="1"/>
</dbReference>
<dbReference type="GO" id="GO:0005737">
    <property type="term" value="C:cytoplasm"/>
    <property type="evidence" value="ECO:0007669"/>
    <property type="project" value="TreeGrafter"/>
</dbReference>
<dbReference type="AlphaFoldDB" id="A0AAE0T390"/>
<keyword evidence="5" id="KW-0812">Transmembrane</keyword>
<sequence length="178" mass="20068">MSDKEIEVHNAKVLQELDVGDTIEFPRGYYSHWAVYIGDGKVVHLTGDENDGINGNFDSGNLFTICGQRFNKAYVKVEDFWNVVLGSKANINKNKDKKMRPLEKEEIVQRAMSKLGEIGYNVMWCNCEHFASWCRYGKVKSDQVEKVLTWSAVGATAMALLGIAVGSMQGRKKVTRVR</sequence>
<dbReference type="Proteomes" id="UP001195483">
    <property type="component" value="Unassembled WGS sequence"/>
</dbReference>
<comment type="caution">
    <text evidence="7">The sequence shown here is derived from an EMBL/GenBank/DDBJ whole genome shotgun (WGS) entry which is preliminary data.</text>
</comment>
<keyword evidence="5" id="KW-1133">Transmembrane helix</keyword>
<name>A0AAE0T390_9BIVA</name>
<protein>
    <recommendedName>
        <fullName evidence="6">LRAT domain-containing protein</fullName>
    </recommendedName>
</protein>
<evidence type="ECO:0000313" key="7">
    <source>
        <dbReference type="EMBL" id="KAK3602554.1"/>
    </source>
</evidence>
<dbReference type="GO" id="GO:0016410">
    <property type="term" value="F:N-acyltransferase activity"/>
    <property type="evidence" value="ECO:0007669"/>
    <property type="project" value="TreeGrafter"/>
</dbReference>
<dbReference type="GO" id="GO:0004623">
    <property type="term" value="F:phospholipase A2 activity"/>
    <property type="evidence" value="ECO:0007669"/>
    <property type="project" value="TreeGrafter"/>
</dbReference>
<organism evidence="7 8">
    <name type="scientific">Potamilus streckersoni</name>
    <dbReference type="NCBI Taxonomy" id="2493646"/>
    <lineage>
        <taxon>Eukaryota</taxon>
        <taxon>Metazoa</taxon>
        <taxon>Spiralia</taxon>
        <taxon>Lophotrochozoa</taxon>
        <taxon>Mollusca</taxon>
        <taxon>Bivalvia</taxon>
        <taxon>Autobranchia</taxon>
        <taxon>Heteroconchia</taxon>
        <taxon>Palaeoheterodonta</taxon>
        <taxon>Unionida</taxon>
        <taxon>Unionoidea</taxon>
        <taxon>Unionidae</taxon>
        <taxon>Ambleminae</taxon>
        <taxon>Lampsilini</taxon>
        <taxon>Potamilus</taxon>
    </lineage>
</organism>
<dbReference type="InterPro" id="IPR051496">
    <property type="entry name" value="H-rev107_PLA/AT"/>
</dbReference>
<dbReference type="PROSITE" id="PS51934">
    <property type="entry name" value="LRAT"/>
    <property type="match status" value="1"/>
</dbReference>
<dbReference type="Pfam" id="PF04970">
    <property type="entry name" value="LRAT"/>
    <property type="match status" value="1"/>
</dbReference>
<reference evidence="7" key="2">
    <citation type="journal article" date="2021" name="Genome Biol. Evol.">
        <title>Developing a high-quality reference genome for a parasitic bivalve with doubly uniparental inheritance (Bivalvia: Unionida).</title>
        <authorList>
            <person name="Smith C.H."/>
        </authorList>
    </citation>
    <scope>NUCLEOTIDE SEQUENCE</scope>
    <source>
        <strain evidence="7">CHS0354</strain>
        <tissue evidence="7">Mantle</tissue>
    </source>
</reference>
<dbReference type="GO" id="GO:0070292">
    <property type="term" value="P:N-acylphosphatidylethanolamine metabolic process"/>
    <property type="evidence" value="ECO:0007669"/>
    <property type="project" value="TreeGrafter"/>
</dbReference>
<feature type="domain" description="LRAT" evidence="6">
    <location>
        <begin position="22"/>
        <end position="143"/>
    </location>
</feature>
<evidence type="ECO:0000313" key="8">
    <source>
        <dbReference type="Proteomes" id="UP001195483"/>
    </source>
</evidence>
<dbReference type="EMBL" id="JAEAOA010000298">
    <property type="protein sequence ID" value="KAK3602554.1"/>
    <property type="molecule type" value="Genomic_DNA"/>
</dbReference>
<evidence type="ECO:0000256" key="4">
    <source>
        <dbReference type="ARBA" id="ARBA00023098"/>
    </source>
</evidence>
<keyword evidence="3" id="KW-0378">Hydrolase</keyword>
<feature type="transmembrane region" description="Helical" evidence="5">
    <location>
        <begin position="147"/>
        <end position="168"/>
    </location>
</feature>
<comment type="similarity">
    <text evidence="1">Belongs to the H-rev107 family.</text>
</comment>
<keyword evidence="4" id="KW-0443">Lipid metabolism</keyword>
<gene>
    <name evidence="7" type="ORF">CHS0354_003807</name>
</gene>
<evidence type="ECO:0000256" key="3">
    <source>
        <dbReference type="ARBA" id="ARBA00022801"/>
    </source>
</evidence>
<dbReference type="PANTHER" id="PTHR13943">
    <property type="entry name" value="HRAS-LIKE SUPPRESSOR - RELATED"/>
    <property type="match status" value="1"/>
</dbReference>
<dbReference type="Gene3D" id="3.90.1720.10">
    <property type="entry name" value="endopeptidase domain like (from Nostoc punctiforme)"/>
    <property type="match status" value="1"/>
</dbReference>
<reference evidence="7" key="1">
    <citation type="journal article" date="2021" name="Genome Biol. Evol.">
        <title>A High-Quality Reference Genome for a Parasitic Bivalve with Doubly Uniparental Inheritance (Bivalvia: Unionida).</title>
        <authorList>
            <person name="Smith C.H."/>
        </authorList>
    </citation>
    <scope>NUCLEOTIDE SEQUENCE</scope>
    <source>
        <strain evidence="7">CHS0354</strain>
    </source>
</reference>
<evidence type="ECO:0000259" key="6">
    <source>
        <dbReference type="PROSITE" id="PS51934"/>
    </source>
</evidence>
<evidence type="ECO:0000256" key="5">
    <source>
        <dbReference type="SAM" id="Phobius"/>
    </source>
</evidence>
<keyword evidence="8" id="KW-1185">Reference proteome</keyword>
<evidence type="ECO:0000256" key="2">
    <source>
        <dbReference type="ARBA" id="ARBA00022679"/>
    </source>
</evidence>
<reference evidence="7" key="3">
    <citation type="submission" date="2023-05" db="EMBL/GenBank/DDBJ databases">
        <authorList>
            <person name="Smith C.H."/>
        </authorList>
    </citation>
    <scope>NUCLEOTIDE SEQUENCE</scope>
    <source>
        <strain evidence="7">CHS0354</strain>
        <tissue evidence="7">Mantle</tissue>
    </source>
</reference>
<keyword evidence="2" id="KW-0808">Transferase</keyword>
<keyword evidence="5" id="KW-0472">Membrane</keyword>
<proteinExistence type="inferred from homology"/>
<evidence type="ECO:0000256" key="1">
    <source>
        <dbReference type="ARBA" id="ARBA00007824"/>
    </source>
</evidence>
<dbReference type="GO" id="GO:0008970">
    <property type="term" value="F:phospholipase A1 activity"/>
    <property type="evidence" value="ECO:0007669"/>
    <property type="project" value="TreeGrafter"/>
</dbReference>